<evidence type="ECO:0000256" key="3">
    <source>
        <dbReference type="PROSITE-ProRule" id="PRU00317"/>
    </source>
</evidence>
<dbReference type="PROSITE" id="PS50303">
    <property type="entry name" value="PUM_HD"/>
    <property type="match status" value="1"/>
</dbReference>
<gene>
    <name evidence="6" type="ORF">SI8410_06009017</name>
</gene>
<evidence type="ECO:0000256" key="4">
    <source>
        <dbReference type="SAM" id="MobiDB-lite"/>
    </source>
</evidence>
<dbReference type="Pfam" id="PF00806">
    <property type="entry name" value="PUF"/>
    <property type="match status" value="3"/>
</dbReference>
<dbReference type="PANTHER" id="PTHR13389:SF0">
    <property type="entry name" value="PUMILIO HOMOLOG 3"/>
    <property type="match status" value="1"/>
</dbReference>
<dbReference type="InterPro" id="IPR011989">
    <property type="entry name" value="ARM-like"/>
</dbReference>
<organism evidence="6 7">
    <name type="scientific">Spirodela intermedia</name>
    <name type="common">Intermediate duckweed</name>
    <dbReference type="NCBI Taxonomy" id="51605"/>
    <lineage>
        <taxon>Eukaryota</taxon>
        <taxon>Viridiplantae</taxon>
        <taxon>Streptophyta</taxon>
        <taxon>Embryophyta</taxon>
        <taxon>Tracheophyta</taxon>
        <taxon>Spermatophyta</taxon>
        <taxon>Magnoliopsida</taxon>
        <taxon>Liliopsida</taxon>
        <taxon>Araceae</taxon>
        <taxon>Lemnoideae</taxon>
        <taxon>Spirodela</taxon>
    </lineage>
</organism>
<reference evidence="6" key="1">
    <citation type="submission" date="2020-02" db="EMBL/GenBank/DDBJ databases">
        <authorList>
            <person name="Scholz U."/>
            <person name="Mascher M."/>
            <person name="Fiebig A."/>
        </authorList>
    </citation>
    <scope>NUCLEOTIDE SEQUENCE</scope>
</reference>
<dbReference type="InterPro" id="IPR040059">
    <property type="entry name" value="PUM3"/>
</dbReference>
<keyword evidence="7" id="KW-1185">Reference proteome</keyword>
<dbReference type="GO" id="GO:0003729">
    <property type="term" value="F:mRNA binding"/>
    <property type="evidence" value="ECO:0007669"/>
    <property type="project" value="TreeGrafter"/>
</dbReference>
<feature type="domain" description="PUM-HD" evidence="5">
    <location>
        <begin position="118"/>
        <end position="470"/>
    </location>
</feature>
<feature type="repeat" description="Pumilio" evidence="3">
    <location>
        <begin position="182"/>
        <end position="217"/>
    </location>
</feature>
<evidence type="ECO:0000313" key="6">
    <source>
        <dbReference type="EMBL" id="CAA7398352.1"/>
    </source>
</evidence>
<dbReference type="InterPro" id="IPR001313">
    <property type="entry name" value="Pumilio_RNA-bd_rpt"/>
</dbReference>
<dbReference type="OrthoDB" id="497380at2759"/>
<dbReference type="GO" id="GO:0005730">
    <property type="term" value="C:nucleolus"/>
    <property type="evidence" value="ECO:0007669"/>
    <property type="project" value="TreeGrafter"/>
</dbReference>
<dbReference type="AlphaFoldDB" id="A0A7I8KLL2"/>
<dbReference type="EMBL" id="LR746269">
    <property type="protein sequence ID" value="CAA7398352.1"/>
    <property type="molecule type" value="Genomic_DNA"/>
</dbReference>
<evidence type="ECO:0000259" key="5">
    <source>
        <dbReference type="PROSITE" id="PS50303"/>
    </source>
</evidence>
<feature type="region of interest" description="Disordered" evidence="4">
    <location>
        <begin position="456"/>
        <end position="491"/>
    </location>
</feature>
<dbReference type="PANTHER" id="PTHR13389">
    <property type="entry name" value="PUMILIO HOMOLOG 3"/>
    <property type="match status" value="1"/>
</dbReference>
<feature type="repeat" description="Pumilio" evidence="3">
    <location>
        <begin position="369"/>
        <end position="406"/>
    </location>
</feature>
<feature type="compositionally biased region" description="Low complexity" evidence="4">
    <location>
        <begin position="53"/>
        <end position="63"/>
    </location>
</feature>
<evidence type="ECO:0000313" key="7">
    <source>
        <dbReference type="Proteomes" id="UP000663760"/>
    </source>
</evidence>
<evidence type="ECO:0000256" key="2">
    <source>
        <dbReference type="ARBA" id="ARBA00022845"/>
    </source>
</evidence>
<keyword evidence="1" id="KW-0677">Repeat</keyword>
<protein>
    <recommendedName>
        <fullName evidence="5">PUM-HD domain-containing protein</fullName>
    </recommendedName>
</protein>
<dbReference type="GO" id="GO:0006417">
    <property type="term" value="P:regulation of translation"/>
    <property type="evidence" value="ECO:0007669"/>
    <property type="project" value="UniProtKB-KW"/>
</dbReference>
<proteinExistence type="predicted"/>
<dbReference type="InterPro" id="IPR016024">
    <property type="entry name" value="ARM-type_fold"/>
</dbReference>
<dbReference type="FunFam" id="1.25.10.10:FF:000818">
    <property type="entry name" value="Pumilio homolog 24"/>
    <property type="match status" value="1"/>
</dbReference>
<dbReference type="Gene3D" id="1.25.10.10">
    <property type="entry name" value="Leucine-rich Repeat Variant"/>
    <property type="match status" value="1"/>
</dbReference>
<dbReference type="InterPro" id="IPR033133">
    <property type="entry name" value="PUM-HD"/>
</dbReference>
<sequence>MAVKEQRGLSKKRKRGGGSTGGRGRGEKPSDPKKQKYIPSGSSKSPQAKGFKKSAPNSKPKPSQAKDSKRAPPKFGKSDASVGDKAEVLSKRDSRLVAKELAEARKKKRKLHYTLQQELALLWEKMRRRNIAKDDRSKVVSEALRKMAGKIAEIASSHVSSRVLQTCIKYCSQAEREAVFLELQPHLLALSRNVYGVHLVKKMLDSATKKQLDGFISSLHGKVASLLRHMVGSVVIEHVFQLGNASQKQSLLSELYSAELQLFRDLTLSNGGRLLDIISKLGLQKSSVLQHMSSVIQPILEKGIVDHSIIHTVLIEYLTIADKSSAVDVIRQLSSSLLVRMIHTKDGSKLGILCVKHGDAKERKKIIKGIKEHVGKVAQDQYGSLVLTCILSVVDDTKLLTKVIIRELQKILKELIFDKTGRRPILQLLHPQCPRYLSPDDLASLSLSVPSLCSKGKESEEVDTGSGEHAETPENPEDDSENNLQLAEGGGKKDDALRRYQLLVDSGLAESLIVTCTECAGELLRSNFGREVIYEVVTGGIDGVLRQKFPNQLDDLQGAIASLGALPKMEEPEHHVFENFHSSRTIRKLIMDCPAFAASLWEVALKGKAATWAQGHSAKVVSAFLESPDAKVRDLAKSELQGLVESGALKIPKGKDSKAED</sequence>
<feature type="repeat" description="Pumilio" evidence="3">
    <location>
        <begin position="218"/>
        <end position="253"/>
    </location>
</feature>
<dbReference type="SMART" id="SM00025">
    <property type="entry name" value="Pumilio"/>
    <property type="match status" value="5"/>
</dbReference>
<feature type="repeat" description="Pumilio" evidence="3">
    <location>
        <begin position="146"/>
        <end position="181"/>
    </location>
</feature>
<name>A0A7I8KLL2_SPIIN</name>
<evidence type="ECO:0000256" key="1">
    <source>
        <dbReference type="ARBA" id="ARBA00022737"/>
    </source>
</evidence>
<dbReference type="Proteomes" id="UP000663760">
    <property type="component" value="Chromosome 6"/>
</dbReference>
<feature type="region of interest" description="Disordered" evidence="4">
    <location>
        <begin position="1"/>
        <end position="89"/>
    </location>
</feature>
<accession>A0A7I8KLL2</accession>
<dbReference type="PROSITE" id="PS50302">
    <property type="entry name" value="PUM"/>
    <property type="match status" value="4"/>
</dbReference>
<dbReference type="SUPFAM" id="SSF48371">
    <property type="entry name" value="ARM repeat"/>
    <property type="match status" value="1"/>
</dbReference>
<feature type="compositionally biased region" description="Basic and acidic residues" evidence="4">
    <location>
        <begin position="24"/>
        <end position="34"/>
    </location>
</feature>
<keyword evidence="2" id="KW-0810">Translation regulation</keyword>